<evidence type="ECO:0000256" key="1">
    <source>
        <dbReference type="SAM" id="Phobius"/>
    </source>
</evidence>
<reference evidence="3" key="1">
    <citation type="submission" date="2021-07" db="EMBL/GenBank/DDBJ databases">
        <authorList>
            <person name="Branca A.L. A."/>
        </authorList>
    </citation>
    <scope>NUCLEOTIDE SEQUENCE</scope>
</reference>
<comment type="caution">
    <text evidence="3">The sequence shown here is derived from an EMBL/GenBank/DDBJ whole genome shotgun (WGS) entry which is preliminary data.</text>
</comment>
<evidence type="ECO:0000313" key="4">
    <source>
        <dbReference type="Proteomes" id="UP001152646"/>
    </source>
</evidence>
<protein>
    <recommendedName>
        <fullName evidence="2">DUF3533 domain-containing protein</fullName>
    </recommendedName>
</protein>
<dbReference type="OrthoDB" id="2140105at2759"/>
<sequence length="408" mass="45689">MSLKSFFIAIIGAAVSLQLLILGNMSYLYGSAYHDGSRYSSMKFLYVDYDQGSVGESVMTAYNALKGPSFPTVIQQNRQTYPTQKHIHEAICSGEYWGAVYASPNASSKLSAALSSSEVAQGYDSSKALGYIWSSTRYPAYAQGVFSNLLQITEAAAAVYKKTNGTDLLPWINTSDRSIAQTILDPVSATSTDIHPMPQGVRFYYNTVSMVMPIIIQFFFIMALNGVTLQNKLFSMLSPRKNTLLRLFISIIYTFFASLVMSGYIWAFREDWSVTGGQFALTWMAIWLAMHVHFLIIDFATAIFPMPFMPYFVLTWIIMNVTSTIGPFEQSPGFYRLGYIFPAHGLYEIMMDIWTQGCNPHLYRALPILFAEWVVGIGLFVLGMGMRMEVGLGGIFGRQTVSILREEK</sequence>
<dbReference type="Proteomes" id="UP001152646">
    <property type="component" value="Unassembled WGS sequence"/>
</dbReference>
<dbReference type="PANTHER" id="PTHR34814">
    <property type="entry name" value="NITROSOGUANIDINE RESISTANCE PROTEIN SNG1"/>
    <property type="match status" value="1"/>
</dbReference>
<organism evidence="3 4">
    <name type="scientific">Penicillium salamii</name>
    <dbReference type="NCBI Taxonomy" id="1612424"/>
    <lineage>
        <taxon>Eukaryota</taxon>
        <taxon>Fungi</taxon>
        <taxon>Dikarya</taxon>
        <taxon>Ascomycota</taxon>
        <taxon>Pezizomycotina</taxon>
        <taxon>Eurotiomycetes</taxon>
        <taxon>Eurotiomycetidae</taxon>
        <taxon>Eurotiales</taxon>
        <taxon>Aspergillaceae</taxon>
        <taxon>Penicillium</taxon>
    </lineage>
</organism>
<dbReference type="InterPro" id="IPR022703">
    <property type="entry name" value="DUF3533"/>
</dbReference>
<dbReference type="AlphaFoldDB" id="A0A9W4JU64"/>
<dbReference type="GO" id="GO:0016020">
    <property type="term" value="C:membrane"/>
    <property type="evidence" value="ECO:0007669"/>
    <property type="project" value="TreeGrafter"/>
</dbReference>
<dbReference type="InterPro" id="IPR053001">
    <property type="entry name" value="MNNG_permease-like"/>
</dbReference>
<accession>A0A9W4JU64</accession>
<feature type="transmembrane region" description="Helical" evidence="1">
    <location>
        <begin position="6"/>
        <end position="29"/>
    </location>
</feature>
<name>A0A9W4JU64_9EURO</name>
<dbReference type="Pfam" id="PF12051">
    <property type="entry name" value="DUF3533"/>
    <property type="match status" value="1"/>
</dbReference>
<feature type="transmembrane region" description="Helical" evidence="1">
    <location>
        <begin position="244"/>
        <end position="267"/>
    </location>
</feature>
<dbReference type="PANTHER" id="PTHR34814:SF2">
    <property type="entry name" value="DUF3533 DOMAIN-CONTAINING PROTEIN"/>
    <property type="match status" value="1"/>
</dbReference>
<keyword evidence="1" id="KW-1133">Transmembrane helix</keyword>
<proteinExistence type="predicted"/>
<feature type="transmembrane region" description="Helical" evidence="1">
    <location>
        <begin position="362"/>
        <end position="382"/>
    </location>
</feature>
<feature type="transmembrane region" description="Helical" evidence="1">
    <location>
        <begin position="279"/>
        <end position="297"/>
    </location>
</feature>
<feature type="transmembrane region" description="Helical" evidence="1">
    <location>
        <begin position="203"/>
        <end position="224"/>
    </location>
</feature>
<feature type="transmembrane region" description="Helical" evidence="1">
    <location>
        <begin position="303"/>
        <end position="321"/>
    </location>
</feature>
<feature type="domain" description="DUF3533" evidence="2">
    <location>
        <begin position="14"/>
        <end position="375"/>
    </location>
</feature>
<dbReference type="EMBL" id="CAJVPA010000241">
    <property type="protein sequence ID" value="CAG8421982.1"/>
    <property type="molecule type" value="Genomic_DNA"/>
</dbReference>
<keyword evidence="1" id="KW-0812">Transmembrane</keyword>
<keyword evidence="1" id="KW-0472">Membrane</keyword>
<gene>
    <name evidence="3" type="ORF">PSALAMII_LOCUS10305</name>
</gene>
<evidence type="ECO:0000259" key="2">
    <source>
        <dbReference type="Pfam" id="PF12051"/>
    </source>
</evidence>
<evidence type="ECO:0000313" key="3">
    <source>
        <dbReference type="EMBL" id="CAG8421982.1"/>
    </source>
</evidence>